<keyword evidence="5" id="KW-0269">Exonuclease</keyword>
<evidence type="ECO:0000259" key="8">
    <source>
        <dbReference type="Pfam" id="PF17768"/>
    </source>
</evidence>
<evidence type="ECO:0000259" key="7">
    <source>
        <dbReference type="Pfam" id="PF02272"/>
    </source>
</evidence>
<reference evidence="9 10" key="1">
    <citation type="journal article" date="2015" name="Nature">
        <title>rRNA introns, odd ribosomes, and small enigmatic genomes across a large radiation of phyla.</title>
        <authorList>
            <person name="Brown C.T."/>
            <person name="Hug L.A."/>
            <person name="Thomas B.C."/>
            <person name="Sharon I."/>
            <person name="Castelle C.J."/>
            <person name="Singh A."/>
            <person name="Wilkins M.J."/>
            <person name="Williams K.H."/>
            <person name="Banfield J.F."/>
        </authorList>
    </citation>
    <scope>NUCLEOTIDE SEQUENCE [LARGE SCALE GENOMIC DNA]</scope>
</reference>
<evidence type="ECO:0000256" key="2">
    <source>
        <dbReference type="ARBA" id="ARBA00019841"/>
    </source>
</evidence>
<dbReference type="Gene3D" id="2.40.50.460">
    <property type="match status" value="1"/>
</dbReference>
<evidence type="ECO:0000256" key="1">
    <source>
        <dbReference type="ARBA" id="ARBA00005915"/>
    </source>
</evidence>
<dbReference type="GO" id="GO:0003676">
    <property type="term" value="F:nucleic acid binding"/>
    <property type="evidence" value="ECO:0007669"/>
    <property type="project" value="InterPro"/>
</dbReference>
<evidence type="ECO:0000256" key="5">
    <source>
        <dbReference type="ARBA" id="ARBA00022839"/>
    </source>
</evidence>
<keyword evidence="4" id="KW-0378">Hydrolase</keyword>
<dbReference type="InterPro" id="IPR041122">
    <property type="entry name" value="RecJ_OB"/>
</dbReference>
<sequence length="560" mass="61856">MAAKKWQVFKRRDNQSLLEHLCQIRHITLDELDMDFLTHLHDPNLLPDMEAARSLIVKAVHEKWPVAIFGDYDADGTPAAALLATVCQRLGLIYEVYLPTRQTGYGLTDSFIDPIATQAKLLITVDTGVTSVDAISKLKNLGVKTIVLDHHLPPVGTLPPAEAIIDPFLKNSTYPFPNICGCALAYKFACALQKDFPSQLTEAFLKWQLDLVAISTVADMMEMRGENRPLVEFGLKVLKKTRRPGLAALIKLAGLNVDELTAGSLGFSIGPRFNAAGRMGDNRPVLDLLLTTDTVRARELAEQIELLNRERQTLVEETLFQAEELIWSQNRSDDFVYVLVKDDWSPGVVGLVAGKLAEKYYRPVVVGSRNGGQVVASARSVSDYPIIEGLTATSVLLERFGGHRQAAGLAVGSDKWDSFATELKNHARKYLDGVIPKPLLRADDFLTLADATLLQAQELTKLEPHGLGNSRPTFIIRDVELKDPVPIGGTKKHLRLTLAKDSLLLPAIGFSLAEKFATHKSNRADVAGHLTENVWNGNRNVQFQIVDFKHTGTEILESDY</sequence>
<feature type="domain" description="DHHA1" evidence="7">
    <location>
        <begin position="335"/>
        <end position="424"/>
    </location>
</feature>
<dbReference type="Pfam" id="PF17768">
    <property type="entry name" value="RecJ_OB"/>
    <property type="match status" value="1"/>
</dbReference>
<gene>
    <name evidence="9" type="ORF">UX60_C0015G0001</name>
</gene>
<feature type="domain" description="DDH" evidence="6">
    <location>
        <begin position="66"/>
        <end position="201"/>
    </location>
</feature>
<comment type="caution">
    <text evidence="9">The sequence shown here is derived from an EMBL/GenBank/DDBJ whole genome shotgun (WGS) entry which is preliminary data.</text>
</comment>
<dbReference type="InterPro" id="IPR038763">
    <property type="entry name" value="DHH_sf"/>
</dbReference>
<dbReference type="Pfam" id="PF01368">
    <property type="entry name" value="DHH"/>
    <property type="match status" value="1"/>
</dbReference>
<comment type="similarity">
    <text evidence="1">Belongs to the RecJ family.</text>
</comment>
<proteinExistence type="inferred from homology"/>
<dbReference type="NCBIfam" id="TIGR00644">
    <property type="entry name" value="recJ"/>
    <property type="match status" value="1"/>
</dbReference>
<evidence type="ECO:0000313" key="9">
    <source>
        <dbReference type="EMBL" id="KKU43855.1"/>
    </source>
</evidence>
<dbReference type="GO" id="GO:0006310">
    <property type="term" value="P:DNA recombination"/>
    <property type="evidence" value="ECO:0007669"/>
    <property type="project" value="InterPro"/>
</dbReference>
<dbReference type="Gene3D" id="3.90.1640.30">
    <property type="match status" value="1"/>
</dbReference>
<dbReference type="InterPro" id="IPR003156">
    <property type="entry name" value="DHHA1_dom"/>
</dbReference>
<dbReference type="EMBL" id="LCMV01000015">
    <property type="protein sequence ID" value="KKU43855.1"/>
    <property type="molecule type" value="Genomic_DNA"/>
</dbReference>
<dbReference type="PANTHER" id="PTHR30255:SF2">
    <property type="entry name" value="SINGLE-STRANDED-DNA-SPECIFIC EXONUCLEASE RECJ"/>
    <property type="match status" value="1"/>
</dbReference>
<dbReference type="InterPro" id="IPR004610">
    <property type="entry name" value="RecJ"/>
</dbReference>
<keyword evidence="3" id="KW-0540">Nuclease</keyword>
<dbReference type="GO" id="GO:0006281">
    <property type="term" value="P:DNA repair"/>
    <property type="evidence" value="ECO:0007669"/>
    <property type="project" value="InterPro"/>
</dbReference>
<organism evidence="9 10">
    <name type="scientific">Berkelbacteria bacterium GW2011_GWA2_46_7</name>
    <dbReference type="NCBI Taxonomy" id="1618335"/>
    <lineage>
        <taxon>Bacteria</taxon>
        <taxon>Candidatus Berkelbacteria</taxon>
    </lineage>
</organism>
<evidence type="ECO:0000256" key="4">
    <source>
        <dbReference type="ARBA" id="ARBA00022801"/>
    </source>
</evidence>
<dbReference type="Pfam" id="PF02272">
    <property type="entry name" value="DHHA1"/>
    <property type="match status" value="1"/>
</dbReference>
<dbReference type="AlphaFoldDB" id="A0A0G1TEH8"/>
<dbReference type="InterPro" id="IPR051673">
    <property type="entry name" value="SSDNA_exonuclease_RecJ"/>
</dbReference>
<protein>
    <recommendedName>
        <fullName evidence="2">Single-stranded-DNA-specific exonuclease RecJ</fullName>
    </recommendedName>
</protein>
<evidence type="ECO:0000256" key="3">
    <source>
        <dbReference type="ARBA" id="ARBA00022722"/>
    </source>
</evidence>
<evidence type="ECO:0000313" key="10">
    <source>
        <dbReference type="Proteomes" id="UP000034487"/>
    </source>
</evidence>
<dbReference type="InterPro" id="IPR001667">
    <property type="entry name" value="DDH_dom"/>
</dbReference>
<dbReference type="GO" id="GO:0008409">
    <property type="term" value="F:5'-3' exonuclease activity"/>
    <property type="evidence" value="ECO:0007669"/>
    <property type="project" value="InterPro"/>
</dbReference>
<accession>A0A0G1TEH8</accession>
<name>A0A0G1TEH8_9BACT</name>
<dbReference type="SUPFAM" id="SSF64182">
    <property type="entry name" value="DHH phosphoesterases"/>
    <property type="match status" value="1"/>
</dbReference>
<dbReference type="PANTHER" id="PTHR30255">
    <property type="entry name" value="SINGLE-STRANDED-DNA-SPECIFIC EXONUCLEASE RECJ"/>
    <property type="match status" value="1"/>
</dbReference>
<evidence type="ECO:0000259" key="6">
    <source>
        <dbReference type="Pfam" id="PF01368"/>
    </source>
</evidence>
<dbReference type="Proteomes" id="UP000034487">
    <property type="component" value="Unassembled WGS sequence"/>
</dbReference>
<feature type="domain" description="RecJ OB" evidence="8">
    <location>
        <begin position="443"/>
        <end position="547"/>
    </location>
</feature>